<evidence type="ECO:0000256" key="2">
    <source>
        <dbReference type="ARBA" id="ARBA00022581"/>
    </source>
</evidence>
<dbReference type="GO" id="GO:0016032">
    <property type="term" value="P:viral process"/>
    <property type="evidence" value="ECO:0007669"/>
    <property type="project" value="InterPro"/>
</dbReference>
<proteinExistence type="inferred from homology"/>
<dbReference type="Pfam" id="PF01407">
    <property type="entry name" value="Gemini_AL3"/>
    <property type="match status" value="1"/>
</dbReference>
<sequence>MDFRTGESITAAQLASGVFTWEVTNPLSFKITDHDKVWYQHHIRWPKFKTTIRIMLNHSLKKVLGIHKAFLDLTIYHRFTQPIGMIFSVFKNQVVRYLNNLGVISIGNVLKACEHVLFKLFKHVDDVTLNHNVQYKLY</sequence>
<comment type="subunit">
    <text evidence="4 5">Homooligomer. Interacts with the replication-associated protein (REP). Interacts with host proliferating cell nuclear antigen (PCNA). Interacts with host retinoblastoma-related protein 1 (RBR1), and may thereby deregulate the host cell cycle. Oligomerization and interaction with PCNA are necessary for optimal replication enhancement.</text>
</comment>
<keyword evidence="2 5" id="KW-0945">Host-virus interaction</keyword>
<evidence type="ECO:0000313" key="6">
    <source>
        <dbReference type="EMBL" id="ACL78773.1"/>
    </source>
</evidence>
<reference evidence="6" key="1">
    <citation type="journal article" date="2013" name="Plant Dis.">
        <title>First Report of Kudzu mosaic virus on Pueraria montana (Kudzu) in China.</title>
        <authorList>
            <person name="Zhang J."/>
            <person name="Wu Z.J."/>
        </authorList>
    </citation>
    <scope>NUCLEOTIDE SEQUENCE</scope>
    <source>
        <strain evidence="6">Yg3</strain>
    </source>
</reference>
<protein>
    <recommendedName>
        <fullName evidence="5">Replication enhancer</fullName>
        <shortName evidence="5">REn</shortName>
    </recommendedName>
</protein>
<dbReference type="PRINTS" id="PR00231">
    <property type="entry name" value="GEMCOATAL3"/>
</dbReference>
<evidence type="ECO:0000256" key="4">
    <source>
        <dbReference type="ARBA" id="ARBA00025955"/>
    </source>
</evidence>
<dbReference type="EMBL" id="FJ539014">
    <property type="protein sequence ID" value="ACL78773.1"/>
    <property type="molecule type" value="Genomic_DNA"/>
</dbReference>
<evidence type="ECO:0000256" key="3">
    <source>
        <dbReference type="ARBA" id="ARBA00025603"/>
    </source>
</evidence>
<dbReference type="InterPro" id="IPR000657">
    <property type="entry name" value="Gemini_AL3"/>
</dbReference>
<evidence type="ECO:0000256" key="5">
    <source>
        <dbReference type="RuleBase" id="RU363029"/>
    </source>
</evidence>
<name>B8YJH3_9GEMI</name>
<comment type="function">
    <text evidence="3">Increases viral DNA accumulation. Enhances infectivity and symptom expression.</text>
</comment>
<comment type="similarity">
    <text evidence="1 5">Belongs to the geminiviridae replication enhancer protein family.</text>
</comment>
<organism evidence="6">
    <name type="scientific">Kudzu mosaic virus</name>
    <dbReference type="NCBI Taxonomy" id="390437"/>
    <lineage>
        <taxon>Viruses</taxon>
        <taxon>Monodnaviria</taxon>
        <taxon>Shotokuvirae</taxon>
        <taxon>Cressdnaviricota</taxon>
        <taxon>Repensiviricetes</taxon>
        <taxon>Geplafuvirales</taxon>
        <taxon>Geminiviridae</taxon>
        <taxon>Begomovirus</taxon>
        <taxon>Begomovirus puerariae</taxon>
    </lineage>
</organism>
<gene>
    <name evidence="6" type="primary">AC3</name>
</gene>
<evidence type="ECO:0000256" key="1">
    <source>
        <dbReference type="ARBA" id="ARBA00009424"/>
    </source>
</evidence>
<accession>B8YJH3</accession>